<evidence type="ECO:0000313" key="1">
    <source>
        <dbReference type="EMBL" id="KZD51748.1"/>
    </source>
</evidence>
<dbReference type="REBASE" id="151067">
    <property type="entry name" value="Bce4088ORF5922P"/>
</dbReference>
<organism evidence="1 2">
    <name type="scientific">Bacillus cereus</name>
    <dbReference type="NCBI Taxonomy" id="1396"/>
    <lineage>
        <taxon>Bacteria</taxon>
        <taxon>Bacillati</taxon>
        <taxon>Bacillota</taxon>
        <taxon>Bacilli</taxon>
        <taxon>Bacillales</taxon>
        <taxon>Bacillaceae</taxon>
        <taxon>Bacillus</taxon>
        <taxon>Bacillus cereus group</taxon>
    </lineage>
</organism>
<dbReference type="RefSeq" id="WP_063263271.1">
    <property type="nucleotide sequence ID" value="NZ_LJKE01000121.1"/>
</dbReference>
<sequence>MKKKPIPKTIGDSHVKSVQQALLQSLNSLSINNYPQTTKETVTFIQGLYPNIGSVTSKFDDPHPDRTNDLTLYLKDGSITYINLFYIKKGGKIQPKNLGAKSFLTKYFLSQDMQDIFNNKFEKYYLEFLKDLVEHNEGTHYITDKKELKTLVQDYFPKFTNDINEYRGRFLFNLRETCFSLLQQFHNQGNIGLGFSHAFNSFFMVDNVNIITQYGKDENDIQVEKFCPSYPTFKDIELYKIGKASVGIKFGEVALTLRFKFESDPTTSIKLATSYHEFPEEQDIKNINKKTINKIKKLITKHEYIKIKNNSNAIGKCHEAFSYYYFLKEFPNIVQVDPNTCIELLGTYYSALKPETLKELFDSTSTIVPAITKKLRQKYNDYTIESIELIPDAYIGDRLDTGDLQLILKANNDIIVENISLKALSKKNSKITTKNPGIGTILGPTYFNVGSMESIVNEVKSTFNTGGLNHRDSLEKLSYELGKQLEKANQEQLRTGTGNLLGKAMMAITIYNEGVSLCKEHSEINSAIKVKINTPTTIQNTILWSNDQETISLRMKFSKGQHHGWSSVKLTSEYQLNIK</sequence>
<dbReference type="Proteomes" id="UP000076482">
    <property type="component" value="Unassembled WGS sequence"/>
</dbReference>
<keyword evidence="1" id="KW-0540">Nuclease</keyword>
<reference evidence="1 2" key="1">
    <citation type="submission" date="2015-09" db="EMBL/GenBank/DDBJ databases">
        <title>Bacillus cereus food isolates.</title>
        <authorList>
            <person name="Boekhorst J."/>
        </authorList>
    </citation>
    <scope>NUCLEOTIDE SEQUENCE [LARGE SCALE GENOMIC DNA]</scope>
    <source>
        <strain evidence="1 2">B4088</strain>
    </source>
</reference>
<keyword evidence="1" id="KW-0378">Hydrolase</keyword>
<dbReference type="EMBL" id="LJKE01000121">
    <property type="protein sequence ID" value="KZD51748.1"/>
    <property type="molecule type" value="Genomic_DNA"/>
</dbReference>
<accession>A0A164KVQ3</accession>
<dbReference type="PATRIC" id="fig|1396.535.peg.2556"/>
<dbReference type="AlphaFoldDB" id="A0A164KVQ3"/>
<protein>
    <submittedName>
        <fullName evidence="1">Type II restriction enzyme BsuRI (Endonuclease BsuRI) (RBsuRI)</fullName>
    </submittedName>
</protein>
<dbReference type="GO" id="GO:0004519">
    <property type="term" value="F:endonuclease activity"/>
    <property type="evidence" value="ECO:0007669"/>
    <property type="project" value="UniProtKB-KW"/>
</dbReference>
<proteinExistence type="predicted"/>
<evidence type="ECO:0000313" key="2">
    <source>
        <dbReference type="Proteomes" id="UP000076482"/>
    </source>
</evidence>
<gene>
    <name evidence="1" type="ORF">B4088_5922</name>
</gene>
<name>A0A164KVQ3_BACCE</name>
<keyword evidence="1" id="KW-0255">Endonuclease</keyword>
<comment type="caution">
    <text evidence="1">The sequence shown here is derived from an EMBL/GenBank/DDBJ whole genome shotgun (WGS) entry which is preliminary data.</text>
</comment>